<keyword evidence="3 8" id="KW-0812">Transmembrane</keyword>
<keyword evidence="9" id="KW-0732">Signal</keyword>
<comment type="subcellular location">
    <subcellularLocation>
        <location evidence="1">Membrane</location>
        <topology evidence="1">Multi-pass membrane protein</topology>
    </subcellularLocation>
</comment>
<dbReference type="SFLD" id="SFLDG01168">
    <property type="entry name" value="Ferric_reductase_subgroup_(FRE"/>
    <property type="match status" value="1"/>
</dbReference>
<protein>
    <submittedName>
        <fullName evidence="11">Ferric reductase like transmembrane component-domain-containing protein</fullName>
    </submittedName>
</protein>
<evidence type="ECO:0000256" key="7">
    <source>
        <dbReference type="SAM" id="MobiDB-lite"/>
    </source>
</evidence>
<dbReference type="GO" id="GO:0015677">
    <property type="term" value="P:copper ion import"/>
    <property type="evidence" value="ECO:0007669"/>
    <property type="project" value="TreeGrafter"/>
</dbReference>
<evidence type="ECO:0000256" key="2">
    <source>
        <dbReference type="ARBA" id="ARBA00022448"/>
    </source>
</evidence>
<evidence type="ECO:0000256" key="8">
    <source>
        <dbReference type="SAM" id="Phobius"/>
    </source>
</evidence>
<feature type="domain" description="Ferric oxidoreductase" evidence="10">
    <location>
        <begin position="330"/>
        <end position="446"/>
    </location>
</feature>
<dbReference type="GO" id="GO:0006879">
    <property type="term" value="P:intracellular iron ion homeostasis"/>
    <property type="evidence" value="ECO:0007669"/>
    <property type="project" value="TreeGrafter"/>
</dbReference>
<keyword evidence="12" id="KW-1185">Reference proteome</keyword>
<dbReference type="GO" id="GO:0000293">
    <property type="term" value="F:ferric-chelate reductase activity"/>
    <property type="evidence" value="ECO:0007669"/>
    <property type="project" value="TreeGrafter"/>
</dbReference>
<feature type="transmembrane region" description="Helical" evidence="8">
    <location>
        <begin position="229"/>
        <end position="250"/>
    </location>
</feature>
<dbReference type="EMBL" id="JAGSXJ010000015">
    <property type="protein sequence ID" value="KAH6685400.1"/>
    <property type="molecule type" value="Genomic_DNA"/>
</dbReference>
<feature type="transmembrane region" description="Helical" evidence="8">
    <location>
        <begin position="431"/>
        <end position="449"/>
    </location>
</feature>
<feature type="transmembrane region" description="Helical" evidence="8">
    <location>
        <begin position="289"/>
        <end position="308"/>
    </location>
</feature>
<dbReference type="Proteomes" id="UP000770015">
    <property type="component" value="Unassembled WGS sequence"/>
</dbReference>
<evidence type="ECO:0000259" key="10">
    <source>
        <dbReference type="Pfam" id="PF01794"/>
    </source>
</evidence>
<evidence type="ECO:0000256" key="5">
    <source>
        <dbReference type="ARBA" id="ARBA00023065"/>
    </source>
</evidence>
<name>A0A9P9ABB9_9PEZI</name>
<keyword evidence="6 8" id="KW-0472">Membrane</keyword>
<accession>A0A9P9ABB9</accession>
<feature type="transmembrane region" description="Helical" evidence="8">
    <location>
        <begin position="402"/>
        <end position="424"/>
    </location>
</feature>
<keyword evidence="5" id="KW-0406">Ion transport</keyword>
<feature type="transmembrane region" description="Helical" evidence="8">
    <location>
        <begin position="328"/>
        <end position="347"/>
    </location>
</feature>
<reference evidence="11" key="1">
    <citation type="journal article" date="2021" name="Nat. Commun.">
        <title>Genetic determinants of endophytism in the Arabidopsis root mycobiome.</title>
        <authorList>
            <person name="Mesny F."/>
            <person name="Miyauchi S."/>
            <person name="Thiergart T."/>
            <person name="Pickel B."/>
            <person name="Atanasova L."/>
            <person name="Karlsson M."/>
            <person name="Huettel B."/>
            <person name="Barry K.W."/>
            <person name="Haridas S."/>
            <person name="Chen C."/>
            <person name="Bauer D."/>
            <person name="Andreopoulos W."/>
            <person name="Pangilinan J."/>
            <person name="LaButti K."/>
            <person name="Riley R."/>
            <person name="Lipzen A."/>
            <person name="Clum A."/>
            <person name="Drula E."/>
            <person name="Henrissat B."/>
            <person name="Kohler A."/>
            <person name="Grigoriev I.V."/>
            <person name="Martin F.M."/>
            <person name="Hacquard S."/>
        </authorList>
    </citation>
    <scope>NUCLEOTIDE SEQUENCE</scope>
    <source>
        <strain evidence="11">MPI-SDFR-AT-0117</strain>
    </source>
</reference>
<evidence type="ECO:0000256" key="6">
    <source>
        <dbReference type="ARBA" id="ARBA00023136"/>
    </source>
</evidence>
<dbReference type="InterPro" id="IPR013130">
    <property type="entry name" value="Fe3_Rdtase_TM_dom"/>
</dbReference>
<feature type="chain" id="PRO_5040284336" evidence="9">
    <location>
        <begin position="24"/>
        <end position="764"/>
    </location>
</feature>
<keyword evidence="2" id="KW-0813">Transport</keyword>
<evidence type="ECO:0000256" key="1">
    <source>
        <dbReference type="ARBA" id="ARBA00004141"/>
    </source>
</evidence>
<dbReference type="SFLD" id="SFLDS00052">
    <property type="entry name" value="Ferric_Reductase_Domain"/>
    <property type="match status" value="1"/>
</dbReference>
<dbReference type="InterPro" id="IPR051410">
    <property type="entry name" value="Ferric/Cupric_Reductase"/>
</dbReference>
<evidence type="ECO:0000256" key="3">
    <source>
        <dbReference type="ARBA" id="ARBA00022692"/>
    </source>
</evidence>
<comment type="caution">
    <text evidence="11">The sequence shown here is derived from an EMBL/GenBank/DDBJ whole genome shotgun (WGS) entry which is preliminary data.</text>
</comment>
<dbReference type="InterPro" id="IPR039261">
    <property type="entry name" value="FNR_nucleotide-bd"/>
</dbReference>
<evidence type="ECO:0000256" key="4">
    <source>
        <dbReference type="ARBA" id="ARBA00022989"/>
    </source>
</evidence>
<feature type="region of interest" description="Disordered" evidence="7">
    <location>
        <begin position="558"/>
        <end position="587"/>
    </location>
</feature>
<evidence type="ECO:0000313" key="11">
    <source>
        <dbReference type="EMBL" id="KAH6685400.1"/>
    </source>
</evidence>
<dbReference type="OrthoDB" id="17725at2759"/>
<dbReference type="GO" id="GO:0005886">
    <property type="term" value="C:plasma membrane"/>
    <property type="evidence" value="ECO:0007669"/>
    <property type="project" value="TreeGrafter"/>
</dbReference>
<keyword evidence="4 8" id="KW-1133">Transmembrane helix</keyword>
<evidence type="ECO:0000313" key="12">
    <source>
        <dbReference type="Proteomes" id="UP000770015"/>
    </source>
</evidence>
<sequence>MSPVKTSTLAALAAALFAIGAHADGTGLIGYGKTLYNPTCSFACRNVVRKQPLACTPEESTENHGTAHNPVTTPPKCFVQENVFLKTMALCIDTYCPLSGDPPLSLLEDYWASHLGTGTLGNYAHVPVMSYQDALAAAREDEANVGSNSSSSSDTHTGHSMLKPRQHGDHGAAEEDTGLVTFDVSSPLPYTAGGSTPLNTTSFVGPDLWQLQYNYMYDFETNEKGHSTMTIIIAVVAIFLPLFLSFARFIPASRSWSYIQSVFVHPATWGRRHREPVAAAVIPNRGQTLYILLISFLNLILWLAPYVIHQPQASFASLGMQTLSIVGNRAGVMAMGNVVALFLFAGRNNILLHFTDWSHATYLLLHRWLGYWAVFHTIVHSFMLLANYVIQGSYEAELKRLYWIWGIVGTVAVSAMIPSSLLWVRQRFYEFFLASHVVLSLLFIIGYYYHIWYVYTYNWGYEIWIFVAGGIWGIERVVRLARMARHGVKTAIISVVDDEYLRIEIQGNRLEGGVAYLCFPGLSWRFWETHPFSVAHSGPAGGSALPVPTAASNEKVAVASATGETDPEVASNESAPPSPATAGTTTSGDSTIFFARVRDGITKQLAALVHSADGTSSTARLRVVIEGPYHHSGSVASQLAKCPDVICIAGGVGITACLPYLRQSKAASSTKLFWSSRSSGLETALGPALAALPSELQIETVVGRRLELDTILSSALLGKGEGAVAIIVCGPPAMADEVRHKIVTISRTEPLSRPYLLLDEAFGW</sequence>
<dbReference type="AlphaFoldDB" id="A0A9P9ABB9"/>
<dbReference type="PANTHER" id="PTHR32361">
    <property type="entry name" value="FERRIC/CUPRIC REDUCTASE TRANSMEMBRANE COMPONENT"/>
    <property type="match status" value="1"/>
</dbReference>
<dbReference type="Pfam" id="PF01794">
    <property type="entry name" value="Ferric_reduct"/>
    <property type="match status" value="1"/>
</dbReference>
<feature type="region of interest" description="Disordered" evidence="7">
    <location>
        <begin position="140"/>
        <end position="172"/>
    </location>
</feature>
<dbReference type="PANTHER" id="PTHR32361:SF9">
    <property type="entry name" value="FERRIC REDUCTASE TRANSMEMBRANE COMPONENT 3-RELATED"/>
    <property type="match status" value="1"/>
</dbReference>
<dbReference type="SUPFAM" id="SSF52343">
    <property type="entry name" value="Ferredoxin reductase-like, C-terminal NADP-linked domain"/>
    <property type="match status" value="1"/>
</dbReference>
<feature type="transmembrane region" description="Helical" evidence="8">
    <location>
        <begin position="368"/>
        <end position="390"/>
    </location>
</feature>
<feature type="signal peptide" evidence="9">
    <location>
        <begin position="1"/>
        <end position="23"/>
    </location>
</feature>
<proteinExistence type="predicted"/>
<organism evidence="11 12">
    <name type="scientific">Plectosphaerella plurivora</name>
    <dbReference type="NCBI Taxonomy" id="936078"/>
    <lineage>
        <taxon>Eukaryota</taxon>
        <taxon>Fungi</taxon>
        <taxon>Dikarya</taxon>
        <taxon>Ascomycota</taxon>
        <taxon>Pezizomycotina</taxon>
        <taxon>Sordariomycetes</taxon>
        <taxon>Hypocreomycetidae</taxon>
        <taxon>Glomerellales</taxon>
        <taxon>Plectosphaerellaceae</taxon>
        <taxon>Plectosphaerella</taxon>
    </lineage>
</organism>
<gene>
    <name evidence="11" type="ORF">F5X68DRAFT_210094</name>
</gene>
<dbReference type="GO" id="GO:0006826">
    <property type="term" value="P:iron ion transport"/>
    <property type="evidence" value="ECO:0007669"/>
    <property type="project" value="TreeGrafter"/>
</dbReference>
<feature type="transmembrane region" description="Helical" evidence="8">
    <location>
        <begin position="461"/>
        <end position="478"/>
    </location>
</feature>
<dbReference type="Gene3D" id="3.40.50.80">
    <property type="entry name" value="Nucleotide-binding domain of ferredoxin-NADP reductase (FNR) module"/>
    <property type="match status" value="1"/>
</dbReference>
<evidence type="ECO:0000256" key="9">
    <source>
        <dbReference type="SAM" id="SignalP"/>
    </source>
</evidence>
<dbReference type="CDD" id="cd06186">
    <property type="entry name" value="NOX_Duox_like_FAD_NADP"/>
    <property type="match status" value="1"/>
</dbReference>